<dbReference type="Pfam" id="PF06210">
    <property type="entry name" value="DUF1003"/>
    <property type="match status" value="1"/>
</dbReference>
<keyword evidence="1" id="KW-0472">Membrane</keyword>
<dbReference type="PANTHER" id="PTHR41386:SF1">
    <property type="entry name" value="MEMBRANE PROTEIN"/>
    <property type="match status" value="1"/>
</dbReference>
<proteinExistence type="predicted"/>
<dbReference type="InterPro" id="IPR010406">
    <property type="entry name" value="DUF1003"/>
</dbReference>
<gene>
    <name evidence="2" type="ORF">GHK86_07595</name>
</gene>
<keyword evidence="1" id="KW-0812">Transmembrane</keyword>
<evidence type="ECO:0000256" key="1">
    <source>
        <dbReference type="SAM" id="Phobius"/>
    </source>
</evidence>
<comment type="caution">
    <text evidence="2">The sequence shown here is derived from an EMBL/GenBank/DDBJ whole genome shotgun (WGS) entry which is preliminary data.</text>
</comment>
<keyword evidence="3" id="KW-1185">Reference proteome</keyword>
<keyword evidence="1" id="KW-1133">Transmembrane helix</keyword>
<feature type="transmembrane region" description="Helical" evidence="1">
    <location>
        <begin position="62"/>
        <end position="85"/>
    </location>
</feature>
<feature type="non-terminal residue" evidence="2">
    <location>
        <position position="119"/>
    </location>
</feature>
<evidence type="ECO:0000313" key="3">
    <source>
        <dbReference type="Proteomes" id="UP000437736"/>
    </source>
</evidence>
<reference evidence="2 3" key="1">
    <citation type="submission" date="2019-11" db="EMBL/GenBank/DDBJ databases">
        <title>Acidiferrimicrobium australis gen. nov., sp. nov., an acidophilic and obligately heterotrophic, member of the Actinobacteria that catalyses dissimilatory oxido- reduction of iron isolated from metal-rich acidic water in Chile.</title>
        <authorList>
            <person name="Gonzalez D."/>
            <person name="Huber K."/>
            <person name="Hedrich S."/>
            <person name="Rojas-Villalobos C."/>
            <person name="Quatrini R."/>
            <person name="Dinamarca M.A."/>
            <person name="Schwarz A."/>
            <person name="Canales C."/>
            <person name="Nancucheo I."/>
        </authorList>
    </citation>
    <scope>NUCLEOTIDE SEQUENCE [LARGE SCALE GENOMIC DNA]</scope>
    <source>
        <strain evidence="2 3">USS-CCA1</strain>
    </source>
</reference>
<name>A0ABW9QSQ8_9ACTN</name>
<sequence length="119" mass="13498">MARPRGTTVSIGAHVDPETFGRFSETIARYFGTARFLAIQTVVVAAWIVLNITGFVRHWDPYPFILLNLLFSTQAAYAAPFILLAQNRQDERDRLSIERDRQVAARTQADTEFLARELA</sequence>
<dbReference type="Proteomes" id="UP000437736">
    <property type="component" value="Unassembled WGS sequence"/>
</dbReference>
<dbReference type="EMBL" id="WJHE01000336">
    <property type="protein sequence ID" value="MST32585.1"/>
    <property type="molecule type" value="Genomic_DNA"/>
</dbReference>
<evidence type="ECO:0000313" key="2">
    <source>
        <dbReference type="EMBL" id="MST32585.1"/>
    </source>
</evidence>
<protein>
    <submittedName>
        <fullName evidence="2">DUF1003 domain-containing protein</fullName>
    </submittedName>
</protein>
<dbReference type="PANTHER" id="PTHR41386">
    <property type="entry name" value="INTEGRAL MEMBRANE PROTEIN-RELATED"/>
    <property type="match status" value="1"/>
</dbReference>
<organism evidence="2 3">
    <name type="scientific">Acidiferrimicrobium australe</name>
    <dbReference type="NCBI Taxonomy" id="2664430"/>
    <lineage>
        <taxon>Bacteria</taxon>
        <taxon>Bacillati</taxon>
        <taxon>Actinomycetota</taxon>
        <taxon>Acidimicrobiia</taxon>
        <taxon>Acidimicrobiales</taxon>
        <taxon>Acidimicrobiaceae</taxon>
        <taxon>Acidiferrimicrobium</taxon>
    </lineage>
</organism>
<accession>A0ABW9QSQ8</accession>
<feature type="transmembrane region" description="Helical" evidence="1">
    <location>
        <begin position="36"/>
        <end position="56"/>
    </location>
</feature>